<feature type="transmembrane region" description="Helical" evidence="1">
    <location>
        <begin position="7"/>
        <end position="27"/>
    </location>
</feature>
<evidence type="ECO:0000313" key="3">
    <source>
        <dbReference type="Proteomes" id="UP000233551"/>
    </source>
</evidence>
<dbReference type="GO" id="GO:0020037">
    <property type="term" value="F:heme binding"/>
    <property type="evidence" value="ECO:0007669"/>
    <property type="project" value="InterPro"/>
</dbReference>
<dbReference type="AlphaFoldDB" id="A0A2I0K062"/>
<feature type="transmembrane region" description="Helical" evidence="1">
    <location>
        <begin position="39"/>
        <end position="62"/>
    </location>
</feature>
<reference evidence="2 3" key="1">
    <citation type="submission" date="2017-11" db="EMBL/GenBank/DDBJ databases">
        <title>De-novo sequencing of pomegranate (Punica granatum L.) genome.</title>
        <authorList>
            <person name="Akparov Z."/>
            <person name="Amiraslanov A."/>
            <person name="Hajiyeva S."/>
            <person name="Abbasov M."/>
            <person name="Kaur K."/>
            <person name="Hamwieh A."/>
            <person name="Solovyev V."/>
            <person name="Salamov A."/>
            <person name="Braich B."/>
            <person name="Kosarev P."/>
            <person name="Mahmoud A."/>
            <person name="Hajiyev E."/>
            <person name="Babayeva S."/>
            <person name="Izzatullayeva V."/>
            <person name="Mammadov A."/>
            <person name="Mammadov A."/>
            <person name="Sharifova S."/>
            <person name="Ojaghi J."/>
            <person name="Eynullazada K."/>
            <person name="Bayramov B."/>
            <person name="Abdulazimova A."/>
            <person name="Shahmuradov I."/>
        </authorList>
    </citation>
    <scope>NUCLEOTIDE SEQUENCE [LARGE SCALE GENOMIC DNA]</scope>
    <source>
        <strain evidence="3">cv. AG2017</strain>
        <tissue evidence="2">Leaf</tissue>
    </source>
</reference>
<dbReference type="SUPFAM" id="SSF51161">
    <property type="entry name" value="Trimeric LpxA-like enzymes"/>
    <property type="match status" value="1"/>
</dbReference>
<dbReference type="InterPro" id="IPR020835">
    <property type="entry name" value="Catalase_sf"/>
</dbReference>
<feature type="non-terminal residue" evidence="2">
    <location>
        <position position="359"/>
    </location>
</feature>
<evidence type="ECO:0000313" key="2">
    <source>
        <dbReference type="EMBL" id="PKI61096.1"/>
    </source>
</evidence>
<sequence length="359" mass="39313">LPSLQHLTFICISGSLHWIPFTLVSYATIFTSLPADPAFFAIALAISYFAHGLILCLFTSILTRLLGDQENQTQSHLKIWLSHRISIACHLRFAKLLSGTEAFCIYLRLLGAKVGEHCSIRAINPVAEPWMISLGAGVHLGDFSRLIPGFYSAAGYVRNKISVEDNSVIGSQSLVLPGSTVEKDVILGALSIAPMNSVLQRGGVYIGSQNPTMIKNTMHALDERIEEMDAKYKKIVGNLAANLAATTLKVRTRYFHRIGVSGKGYLKLYDDIKGLPDHSMFGPGRKYPLIIRHSNSLSADDDARIDARGASVRILSEGSGSPLLDLTLKTGKAFYARTISDFATWLVCGLPAREEHVKR</sequence>
<keyword evidence="3" id="KW-1185">Reference proteome</keyword>
<dbReference type="PANTHER" id="PTHR42841">
    <property type="entry name" value="AMINE OXIDASE"/>
    <property type="match status" value="1"/>
</dbReference>
<comment type="caution">
    <text evidence="2">The sequence shown here is derived from an EMBL/GenBank/DDBJ whole genome shotgun (WGS) entry which is preliminary data.</text>
</comment>
<keyword evidence="1" id="KW-0812">Transmembrane</keyword>
<gene>
    <name evidence="2" type="ORF">CRG98_018541</name>
</gene>
<keyword evidence="1" id="KW-1133">Transmembrane helix</keyword>
<proteinExistence type="predicted"/>
<dbReference type="STRING" id="22663.A0A2I0K062"/>
<evidence type="ECO:0000256" key="1">
    <source>
        <dbReference type="SAM" id="Phobius"/>
    </source>
</evidence>
<protein>
    <submittedName>
        <fullName evidence="2">Uncharacterized protein</fullName>
    </submittedName>
</protein>
<dbReference type="EMBL" id="PGOL01001078">
    <property type="protein sequence ID" value="PKI61096.1"/>
    <property type="molecule type" value="Genomic_DNA"/>
</dbReference>
<dbReference type="Gene3D" id="2.40.180.10">
    <property type="entry name" value="Catalase core domain"/>
    <property type="match status" value="1"/>
</dbReference>
<dbReference type="SUPFAM" id="SSF56634">
    <property type="entry name" value="Heme-dependent catalase-like"/>
    <property type="match status" value="1"/>
</dbReference>
<name>A0A2I0K062_PUNGR</name>
<accession>A0A2I0K062</accession>
<keyword evidence="1" id="KW-0472">Membrane</keyword>
<organism evidence="2 3">
    <name type="scientific">Punica granatum</name>
    <name type="common">Pomegranate</name>
    <dbReference type="NCBI Taxonomy" id="22663"/>
    <lineage>
        <taxon>Eukaryota</taxon>
        <taxon>Viridiplantae</taxon>
        <taxon>Streptophyta</taxon>
        <taxon>Embryophyta</taxon>
        <taxon>Tracheophyta</taxon>
        <taxon>Spermatophyta</taxon>
        <taxon>Magnoliopsida</taxon>
        <taxon>eudicotyledons</taxon>
        <taxon>Gunneridae</taxon>
        <taxon>Pentapetalae</taxon>
        <taxon>rosids</taxon>
        <taxon>malvids</taxon>
        <taxon>Myrtales</taxon>
        <taxon>Lythraceae</taxon>
        <taxon>Punica</taxon>
    </lineage>
</organism>
<feature type="non-terminal residue" evidence="2">
    <location>
        <position position="1"/>
    </location>
</feature>
<dbReference type="Proteomes" id="UP000233551">
    <property type="component" value="Unassembled WGS sequence"/>
</dbReference>
<dbReference type="Gene3D" id="2.160.10.10">
    <property type="entry name" value="Hexapeptide repeat proteins"/>
    <property type="match status" value="1"/>
</dbReference>
<dbReference type="InterPro" id="IPR011004">
    <property type="entry name" value="Trimer_LpxA-like_sf"/>
</dbReference>